<evidence type="ECO:0000313" key="3">
    <source>
        <dbReference type="Proteomes" id="UP000276215"/>
    </source>
</evidence>
<dbReference type="AlphaFoldDB" id="A0A3N4JUD5"/>
<name>A0A3N4JUD5_9PEZI</name>
<evidence type="ECO:0000313" key="2">
    <source>
        <dbReference type="EMBL" id="RPB00442.1"/>
    </source>
</evidence>
<reference evidence="2 3" key="1">
    <citation type="journal article" date="2018" name="Nat. Ecol. Evol.">
        <title>Pezizomycetes genomes reveal the molecular basis of ectomycorrhizal truffle lifestyle.</title>
        <authorList>
            <person name="Murat C."/>
            <person name="Payen T."/>
            <person name="Noel B."/>
            <person name="Kuo A."/>
            <person name="Morin E."/>
            <person name="Chen J."/>
            <person name="Kohler A."/>
            <person name="Krizsan K."/>
            <person name="Balestrini R."/>
            <person name="Da Silva C."/>
            <person name="Montanini B."/>
            <person name="Hainaut M."/>
            <person name="Levati E."/>
            <person name="Barry K.W."/>
            <person name="Belfiori B."/>
            <person name="Cichocki N."/>
            <person name="Clum A."/>
            <person name="Dockter R.B."/>
            <person name="Fauchery L."/>
            <person name="Guy J."/>
            <person name="Iotti M."/>
            <person name="Le Tacon F."/>
            <person name="Lindquist E.A."/>
            <person name="Lipzen A."/>
            <person name="Malagnac F."/>
            <person name="Mello A."/>
            <person name="Molinier V."/>
            <person name="Miyauchi S."/>
            <person name="Poulain J."/>
            <person name="Riccioni C."/>
            <person name="Rubini A."/>
            <person name="Sitrit Y."/>
            <person name="Splivallo R."/>
            <person name="Traeger S."/>
            <person name="Wang M."/>
            <person name="Zifcakova L."/>
            <person name="Wipf D."/>
            <person name="Zambonelli A."/>
            <person name="Paolocci F."/>
            <person name="Nowrousian M."/>
            <person name="Ottonello S."/>
            <person name="Baldrian P."/>
            <person name="Spatafora J.W."/>
            <person name="Henrissat B."/>
            <person name="Nagy L.G."/>
            <person name="Aury J.M."/>
            <person name="Wincker P."/>
            <person name="Grigoriev I.V."/>
            <person name="Bonfante P."/>
            <person name="Martin F.M."/>
        </authorList>
    </citation>
    <scope>NUCLEOTIDE SEQUENCE [LARGE SCALE GENOMIC DNA]</scope>
    <source>
        <strain evidence="2 3">120613-1</strain>
    </source>
</reference>
<organism evidence="2 3">
    <name type="scientific">Choiromyces venosus 120613-1</name>
    <dbReference type="NCBI Taxonomy" id="1336337"/>
    <lineage>
        <taxon>Eukaryota</taxon>
        <taxon>Fungi</taxon>
        <taxon>Dikarya</taxon>
        <taxon>Ascomycota</taxon>
        <taxon>Pezizomycotina</taxon>
        <taxon>Pezizomycetes</taxon>
        <taxon>Pezizales</taxon>
        <taxon>Tuberaceae</taxon>
        <taxon>Choiromyces</taxon>
    </lineage>
</organism>
<dbReference type="Proteomes" id="UP000276215">
    <property type="component" value="Unassembled WGS sequence"/>
</dbReference>
<proteinExistence type="predicted"/>
<protein>
    <submittedName>
        <fullName evidence="2">Uncharacterized protein</fullName>
    </submittedName>
</protein>
<feature type="region of interest" description="Disordered" evidence="1">
    <location>
        <begin position="1"/>
        <end position="23"/>
    </location>
</feature>
<keyword evidence="3" id="KW-1185">Reference proteome</keyword>
<evidence type="ECO:0000256" key="1">
    <source>
        <dbReference type="SAM" id="MobiDB-lite"/>
    </source>
</evidence>
<gene>
    <name evidence="2" type="ORF">L873DRAFT_1805311</name>
</gene>
<sequence>MRALQQKTSFHKASIAGSPPVNQLNRLRSTGQCHTMLTPHMGNKIIMSLDPPFANVLTPGHRTIEPFVKVHHFIVPVESLSRLERSWPCATGRITSEGTMRASVWAAVEN</sequence>
<accession>A0A3N4JUD5</accession>
<dbReference type="EMBL" id="ML120380">
    <property type="protein sequence ID" value="RPB00442.1"/>
    <property type="molecule type" value="Genomic_DNA"/>
</dbReference>